<dbReference type="InterPro" id="IPR007138">
    <property type="entry name" value="ABM_dom"/>
</dbReference>
<proteinExistence type="predicted"/>
<dbReference type="PANTHER" id="PTHR33336:SF3">
    <property type="entry name" value="ABM DOMAIN-CONTAINING PROTEIN"/>
    <property type="match status" value="1"/>
</dbReference>
<accession>A0A097IEL8</accession>
<name>A0A097IEL8_9CORY</name>
<dbReference type="EMBL" id="CP006764">
    <property type="protein sequence ID" value="AIT60587.1"/>
    <property type="molecule type" value="Genomic_DNA"/>
</dbReference>
<dbReference type="GO" id="GO:0004497">
    <property type="term" value="F:monooxygenase activity"/>
    <property type="evidence" value="ECO:0007669"/>
    <property type="project" value="UniProtKB-KW"/>
</dbReference>
<dbReference type="KEGG" id="cdo:CDOO_04480"/>
<dbReference type="AlphaFoldDB" id="A0A097IEL8"/>
<dbReference type="Proteomes" id="UP000029914">
    <property type="component" value="Chromosome"/>
</dbReference>
<dbReference type="PROSITE" id="PS51725">
    <property type="entry name" value="ABM"/>
    <property type="match status" value="1"/>
</dbReference>
<evidence type="ECO:0000313" key="2">
    <source>
        <dbReference type="EMBL" id="AIT60587.1"/>
    </source>
</evidence>
<feature type="domain" description="ABM" evidence="1">
    <location>
        <begin position="2"/>
        <end position="89"/>
    </location>
</feature>
<reference evidence="2 3" key="1">
    <citation type="submission" date="2013-09" db="EMBL/GenBank/DDBJ databases">
        <title>Complete genome sequence of Corynebacterium doosanense CAU 212(T) (=DSM 45436(T)), isolated from activated sludge.</title>
        <authorList>
            <person name="Schaffert L."/>
            <person name="Albersmeier A."/>
            <person name="Kalinowski J."/>
            <person name="Ruckert C."/>
        </authorList>
    </citation>
    <scope>NUCLEOTIDE SEQUENCE [LARGE SCALE GENOMIC DNA]</scope>
    <source>
        <strain evidence="2 3">CAU 212</strain>
    </source>
</reference>
<dbReference type="eggNOG" id="COG1359">
    <property type="taxonomic scope" value="Bacteria"/>
</dbReference>
<dbReference type="SUPFAM" id="SSF54909">
    <property type="entry name" value="Dimeric alpha+beta barrel"/>
    <property type="match status" value="1"/>
</dbReference>
<keyword evidence="3" id="KW-1185">Reference proteome</keyword>
<keyword evidence="2" id="KW-0503">Monooxygenase</keyword>
<dbReference type="InterPro" id="IPR011008">
    <property type="entry name" value="Dimeric_a/b-barrel"/>
</dbReference>
<dbReference type="PANTHER" id="PTHR33336">
    <property type="entry name" value="QUINOL MONOOXYGENASE YGIN-RELATED"/>
    <property type="match status" value="1"/>
</dbReference>
<sequence>MILINVKFTPKPEYADNFLDKVADFTEASRAEGGNIFFDWYRSTENDGEYLLVEAFQDDAADAHVNSDHFKAAQDLFPLILAETPRIINTLIEGKTEWDEMAEFRVEN</sequence>
<dbReference type="InterPro" id="IPR050744">
    <property type="entry name" value="AI-2_Isomerase_LsrG"/>
</dbReference>
<protein>
    <submittedName>
        <fullName evidence="2">Antibiotic biosynthesis monooxygenase</fullName>
    </submittedName>
</protein>
<evidence type="ECO:0000313" key="3">
    <source>
        <dbReference type="Proteomes" id="UP000029914"/>
    </source>
</evidence>
<keyword evidence="2" id="KW-0560">Oxidoreductase</keyword>
<dbReference type="Gene3D" id="3.30.70.100">
    <property type="match status" value="1"/>
</dbReference>
<gene>
    <name evidence="2" type="ORF">CDOO_04480</name>
</gene>
<organism evidence="2 3">
    <name type="scientific">Corynebacterium doosanense CAU 212 = DSM 45436</name>
    <dbReference type="NCBI Taxonomy" id="558173"/>
    <lineage>
        <taxon>Bacteria</taxon>
        <taxon>Bacillati</taxon>
        <taxon>Actinomycetota</taxon>
        <taxon>Actinomycetes</taxon>
        <taxon>Mycobacteriales</taxon>
        <taxon>Corynebacteriaceae</taxon>
        <taxon>Corynebacterium</taxon>
    </lineage>
</organism>
<dbReference type="RefSeq" id="WP_020384602.1">
    <property type="nucleotide sequence ID" value="NZ_AQUX01000004.1"/>
</dbReference>
<dbReference type="Pfam" id="PF03992">
    <property type="entry name" value="ABM"/>
    <property type="match status" value="1"/>
</dbReference>
<evidence type="ECO:0000259" key="1">
    <source>
        <dbReference type="PROSITE" id="PS51725"/>
    </source>
</evidence>
<dbReference type="STRING" id="558173.CDOO_04480"/>
<dbReference type="HOGENOM" id="CLU_131496_7_0_11"/>